<keyword evidence="2" id="KW-0812">Transmembrane</keyword>
<feature type="compositionally biased region" description="Polar residues" evidence="1">
    <location>
        <begin position="221"/>
        <end position="231"/>
    </location>
</feature>
<evidence type="ECO:0000256" key="1">
    <source>
        <dbReference type="SAM" id="MobiDB-lite"/>
    </source>
</evidence>
<evidence type="ECO:0000313" key="4">
    <source>
        <dbReference type="Proteomes" id="UP000034841"/>
    </source>
</evidence>
<feature type="transmembrane region" description="Helical" evidence="2">
    <location>
        <begin position="45"/>
        <end position="70"/>
    </location>
</feature>
<protein>
    <submittedName>
        <fullName evidence="3">Uncharacterized protein</fullName>
    </submittedName>
</protein>
<organism evidence="3 4">
    <name type="scientific">Ceratocystis fimbriata f. sp. platani</name>
    <dbReference type="NCBI Taxonomy" id="88771"/>
    <lineage>
        <taxon>Eukaryota</taxon>
        <taxon>Fungi</taxon>
        <taxon>Dikarya</taxon>
        <taxon>Ascomycota</taxon>
        <taxon>Pezizomycotina</taxon>
        <taxon>Sordariomycetes</taxon>
        <taxon>Hypocreomycetidae</taxon>
        <taxon>Microascales</taxon>
        <taxon>Ceratocystidaceae</taxon>
        <taxon>Ceratocystis</taxon>
    </lineage>
</organism>
<reference evidence="3 4" key="1">
    <citation type="submission" date="2015-04" db="EMBL/GenBank/DDBJ databases">
        <title>Genome sequence of Ceratocystis platani, a major pathogen of plane trees.</title>
        <authorList>
            <person name="Belbahri L."/>
        </authorList>
    </citation>
    <scope>NUCLEOTIDE SEQUENCE [LARGE SCALE GENOMIC DNA]</scope>
    <source>
        <strain evidence="3 4">CFO</strain>
    </source>
</reference>
<feature type="compositionally biased region" description="Acidic residues" evidence="1">
    <location>
        <begin position="138"/>
        <end position="148"/>
    </location>
</feature>
<evidence type="ECO:0000313" key="3">
    <source>
        <dbReference type="EMBL" id="KKF94135.1"/>
    </source>
</evidence>
<sequence>MSTTNSSETTVPSGSSLPDSSTTTSGTAVATTTVSSADDGSNSSVSIGAVIGMLAGALFLIAMGAFFVLLRRRRLRKMGIHDSEAHLHETVERTPPRPTTIIEIHHGRRRRQHRGEEWVEPPPTYQEAHADGVVPAYEEQESGSDQDEDGRTGGSRSPLHRSHNPLRSLSPIHLRSPISIRSLRMPRTPGSLRSPARSRVHSPVHSRMHSPVRSPGAVVTEHTNTGGDMTR</sequence>
<feature type="compositionally biased region" description="Polar residues" evidence="1">
    <location>
        <begin position="1"/>
        <end position="19"/>
    </location>
</feature>
<dbReference type="EMBL" id="LBBL01000177">
    <property type="protein sequence ID" value="KKF94135.1"/>
    <property type="molecule type" value="Genomic_DNA"/>
</dbReference>
<evidence type="ECO:0000256" key="2">
    <source>
        <dbReference type="SAM" id="Phobius"/>
    </source>
</evidence>
<gene>
    <name evidence="3" type="ORF">CFO_g3488</name>
</gene>
<dbReference type="Proteomes" id="UP000034841">
    <property type="component" value="Unassembled WGS sequence"/>
</dbReference>
<keyword evidence="2" id="KW-0472">Membrane</keyword>
<name>A0A0F8B2N6_CERFI</name>
<comment type="caution">
    <text evidence="3">The sequence shown here is derived from an EMBL/GenBank/DDBJ whole genome shotgun (WGS) entry which is preliminary data.</text>
</comment>
<keyword evidence="4" id="KW-1185">Reference proteome</keyword>
<feature type="region of interest" description="Disordered" evidence="1">
    <location>
        <begin position="105"/>
        <end position="231"/>
    </location>
</feature>
<proteinExistence type="predicted"/>
<accession>A0A0F8B2N6</accession>
<feature type="compositionally biased region" description="Basic residues" evidence="1">
    <location>
        <begin position="196"/>
        <end position="210"/>
    </location>
</feature>
<dbReference type="AlphaFoldDB" id="A0A0F8B2N6"/>
<feature type="region of interest" description="Disordered" evidence="1">
    <location>
        <begin position="1"/>
        <end position="27"/>
    </location>
</feature>
<keyword evidence="2" id="KW-1133">Transmembrane helix</keyword>